<dbReference type="SUPFAM" id="SSF81606">
    <property type="entry name" value="PP2C-like"/>
    <property type="match status" value="1"/>
</dbReference>
<accession>A0ABP0W2L8</accession>
<organism evidence="3 4">
    <name type="scientific">Sphagnum jensenii</name>
    <dbReference type="NCBI Taxonomy" id="128206"/>
    <lineage>
        <taxon>Eukaryota</taxon>
        <taxon>Viridiplantae</taxon>
        <taxon>Streptophyta</taxon>
        <taxon>Embryophyta</taxon>
        <taxon>Bryophyta</taxon>
        <taxon>Sphagnophytina</taxon>
        <taxon>Sphagnopsida</taxon>
        <taxon>Sphagnales</taxon>
        <taxon>Sphagnaceae</taxon>
        <taxon>Sphagnum</taxon>
    </lineage>
</organism>
<dbReference type="Proteomes" id="UP001497444">
    <property type="component" value="Chromosome 13"/>
</dbReference>
<dbReference type="Pfam" id="PF00481">
    <property type="entry name" value="PP2C"/>
    <property type="match status" value="1"/>
</dbReference>
<sequence length="90" mass="9642">MHAAKWVSSRVLYGLLRVIDVCWQASFWSDPTATIKESDLNTDIAILDNSSNLEPGGSTSVTTMLIDGKDLLMANVKDSSAVLSKGGVVE</sequence>
<feature type="chain" id="PRO_5045318901" description="PPM-type phosphatase domain-containing protein" evidence="1">
    <location>
        <begin position="25"/>
        <end position="90"/>
    </location>
</feature>
<gene>
    <name evidence="3" type="ORF">CSSPJE1EN1_LOCUS5694</name>
</gene>
<evidence type="ECO:0000313" key="3">
    <source>
        <dbReference type="EMBL" id="CAK9260216.1"/>
    </source>
</evidence>
<name>A0ABP0W2L8_9BRYO</name>
<evidence type="ECO:0000256" key="1">
    <source>
        <dbReference type="SAM" id="SignalP"/>
    </source>
</evidence>
<keyword evidence="1" id="KW-0732">Signal</keyword>
<dbReference type="InterPro" id="IPR036457">
    <property type="entry name" value="PPM-type-like_dom_sf"/>
</dbReference>
<evidence type="ECO:0000259" key="2">
    <source>
        <dbReference type="Pfam" id="PF00481"/>
    </source>
</evidence>
<dbReference type="InterPro" id="IPR001932">
    <property type="entry name" value="PPM-type_phosphatase-like_dom"/>
</dbReference>
<keyword evidence="4" id="KW-1185">Reference proteome</keyword>
<reference evidence="3" key="1">
    <citation type="submission" date="2024-02" db="EMBL/GenBank/DDBJ databases">
        <authorList>
            <consortium name="ELIXIR-Norway"/>
            <consortium name="Elixir Norway"/>
        </authorList>
    </citation>
    <scope>NUCLEOTIDE SEQUENCE</scope>
</reference>
<feature type="domain" description="PPM-type phosphatase" evidence="2">
    <location>
        <begin position="25"/>
        <end position="87"/>
    </location>
</feature>
<proteinExistence type="predicted"/>
<dbReference type="Gene3D" id="3.60.40.10">
    <property type="entry name" value="PPM-type phosphatase domain"/>
    <property type="match status" value="1"/>
</dbReference>
<evidence type="ECO:0000313" key="4">
    <source>
        <dbReference type="Proteomes" id="UP001497444"/>
    </source>
</evidence>
<dbReference type="EMBL" id="OZ020108">
    <property type="protein sequence ID" value="CAK9260216.1"/>
    <property type="molecule type" value="Genomic_DNA"/>
</dbReference>
<protein>
    <recommendedName>
        <fullName evidence="2">PPM-type phosphatase domain-containing protein</fullName>
    </recommendedName>
</protein>
<feature type="signal peptide" evidence="1">
    <location>
        <begin position="1"/>
        <end position="24"/>
    </location>
</feature>